<feature type="region of interest" description="Disordered" evidence="1">
    <location>
        <begin position="1"/>
        <end position="29"/>
    </location>
</feature>
<protein>
    <submittedName>
        <fullName evidence="2">Uncharacterized protein</fullName>
    </submittedName>
</protein>
<evidence type="ECO:0000256" key="1">
    <source>
        <dbReference type="SAM" id="MobiDB-lite"/>
    </source>
</evidence>
<keyword evidence="3" id="KW-1185">Reference proteome</keyword>
<evidence type="ECO:0000313" key="2">
    <source>
        <dbReference type="EMBL" id="AKQ33296.1"/>
    </source>
</evidence>
<reference evidence="2 3" key="1">
    <citation type="journal article" date="2015" name="Genome Biol. Evol.">
        <title>Distinctive Genome Reduction Rates Revealed by Genomic Analyses of Two Coxiella-Like Endosymbionts in Ticks.</title>
        <authorList>
            <person name="Gottlieb Y."/>
            <person name="Lalzar I."/>
            <person name="Klasson L."/>
        </authorList>
    </citation>
    <scope>NUCLEOTIDE SEQUENCE [LARGE SCALE GENOMIC DNA]</scope>
    <source>
        <strain evidence="2 3">CRt</strain>
    </source>
</reference>
<accession>A0ABN4HQ39</accession>
<proteinExistence type="predicted"/>
<sequence length="102" mass="11958">MRQELRARNPLDSMDHLPAVQQERTDEADPQLINLNSLDIGMPETLQSALETYWWSKGLEMKPEVSFRLQKIIKQTIFNYCQRVLQRPRILNSISQGEKEDS</sequence>
<dbReference type="EMBL" id="CP011126">
    <property type="protein sequence ID" value="AKQ33296.1"/>
    <property type="molecule type" value="Genomic_DNA"/>
</dbReference>
<evidence type="ECO:0000313" key="3">
    <source>
        <dbReference type="Proteomes" id="UP000063965"/>
    </source>
</evidence>
<dbReference type="RefSeq" id="WP_048874947.1">
    <property type="nucleotide sequence ID" value="NZ_CP011126.1"/>
</dbReference>
<dbReference type="Proteomes" id="UP000063965">
    <property type="component" value="Chromosome"/>
</dbReference>
<gene>
    <name evidence="2" type="ORF">CleRT_03150</name>
</gene>
<name>A0ABN4HQ39_9COXI</name>
<organism evidence="2 3">
    <name type="scientific">Candidatus Coxiella mudrowiae</name>
    <dbReference type="NCBI Taxonomy" id="2054173"/>
    <lineage>
        <taxon>Bacteria</taxon>
        <taxon>Pseudomonadati</taxon>
        <taxon>Pseudomonadota</taxon>
        <taxon>Gammaproteobacteria</taxon>
        <taxon>Legionellales</taxon>
        <taxon>Coxiellaceae</taxon>
        <taxon>Coxiella</taxon>
    </lineage>
</organism>
<feature type="compositionally biased region" description="Basic and acidic residues" evidence="1">
    <location>
        <begin position="1"/>
        <end position="15"/>
    </location>
</feature>